<dbReference type="SUPFAM" id="SSF49764">
    <property type="entry name" value="HSP20-like chaperones"/>
    <property type="match status" value="1"/>
</dbReference>
<accession>A0A532UVT7</accession>
<dbReference type="Pfam" id="PF00011">
    <property type="entry name" value="HSP20"/>
    <property type="match status" value="1"/>
</dbReference>
<dbReference type="InterPro" id="IPR008978">
    <property type="entry name" value="HSP20-like_chaperone"/>
</dbReference>
<dbReference type="PANTHER" id="PTHR11527">
    <property type="entry name" value="HEAT-SHOCK PROTEIN 20 FAMILY MEMBER"/>
    <property type="match status" value="1"/>
</dbReference>
<dbReference type="AlphaFoldDB" id="A0A532UVT7"/>
<dbReference type="Gene3D" id="2.60.40.790">
    <property type="match status" value="1"/>
</dbReference>
<evidence type="ECO:0000259" key="3">
    <source>
        <dbReference type="PROSITE" id="PS01031"/>
    </source>
</evidence>
<evidence type="ECO:0000313" key="6">
    <source>
        <dbReference type="Proteomes" id="UP000319619"/>
    </source>
</evidence>
<evidence type="ECO:0000259" key="4">
    <source>
        <dbReference type="PROSITE" id="PS51203"/>
    </source>
</evidence>
<comment type="similarity">
    <text evidence="1 2">Belongs to the small heat shock protein (HSP20) family.</text>
</comment>
<feature type="domain" description="CS" evidence="4">
    <location>
        <begin position="30"/>
        <end position="134"/>
    </location>
</feature>
<evidence type="ECO:0000256" key="2">
    <source>
        <dbReference type="RuleBase" id="RU003616"/>
    </source>
</evidence>
<name>A0A532UVT7_UNCL8</name>
<organism evidence="5 6">
    <name type="scientific">candidate division LCP-89 bacterium B3_LCP</name>
    <dbReference type="NCBI Taxonomy" id="2012998"/>
    <lineage>
        <taxon>Bacteria</taxon>
        <taxon>Pseudomonadati</taxon>
        <taxon>Bacteria division LCP-89</taxon>
    </lineage>
</organism>
<dbReference type="EMBL" id="NJBN01000008">
    <property type="protein sequence ID" value="TKJ39053.1"/>
    <property type="molecule type" value="Genomic_DNA"/>
</dbReference>
<dbReference type="CDD" id="cd06464">
    <property type="entry name" value="ACD_sHsps-like"/>
    <property type="match status" value="1"/>
</dbReference>
<dbReference type="InterPro" id="IPR007052">
    <property type="entry name" value="CS_dom"/>
</dbReference>
<dbReference type="InterPro" id="IPR031107">
    <property type="entry name" value="Small_HSP"/>
</dbReference>
<proteinExistence type="inferred from homology"/>
<dbReference type="PROSITE" id="PS51203">
    <property type="entry name" value="CS"/>
    <property type="match status" value="1"/>
</dbReference>
<sequence>MLVKYQPHSSLIAPFFNEAWRTNRNDEECAILPRTDIAEKKNNYVITAEIPGISKDDFKVEVENGLLTISGKKFQQEKSDDEQVFRSERQFGTYRRSFRLGDEIEAEKISAKYHAGVLEIVLPKAKKALPKTVEVKIN</sequence>
<evidence type="ECO:0000256" key="1">
    <source>
        <dbReference type="PROSITE-ProRule" id="PRU00285"/>
    </source>
</evidence>
<comment type="caution">
    <text evidence="5">The sequence shown here is derived from an EMBL/GenBank/DDBJ whole genome shotgun (WGS) entry which is preliminary data.</text>
</comment>
<dbReference type="PROSITE" id="PS01031">
    <property type="entry name" value="SHSP"/>
    <property type="match status" value="1"/>
</dbReference>
<feature type="domain" description="SHSP" evidence="3">
    <location>
        <begin position="26"/>
        <end position="138"/>
    </location>
</feature>
<evidence type="ECO:0000313" key="5">
    <source>
        <dbReference type="EMBL" id="TKJ39053.1"/>
    </source>
</evidence>
<gene>
    <name evidence="5" type="ORF">CEE37_11555</name>
</gene>
<protein>
    <submittedName>
        <fullName evidence="5">Heat-shock protein</fullName>
    </submittedName>
</protein>
<dbReference type="InterPro" id="IPR002068">
    <property type="entry name" value="A-crystallin/Hsp20_dom"/>
</dbReference>
<reference evidence="5 6" key="1">
    <citation type="submission" date="2017-06" db="EMBL/GenBank/DDBJ databases">
        <title>Novel microbial phyla capable of carbon fixation and sulfur reduction in deep-sea sediments.</title>
        <authorList>
            <person name="Huang J."/>
            <person name="Baker B."/>
            <person name="Wang Y."/>
        </authorList>
    </citation>
    <scope>NUCLEOTIDE SEQUENCE [LARGE SCALE GENOMIC DNA]</scope>
    <source>
        <strain evidence="5">B3_LCP</strain>
    </source>
</reference>
<dbReference type="Proteomes" id="UP000319619">
    <property type="component" value="Unassembled WGS sequence"/>
</dbReference>